<name>A0AAE1WSF5_9LAMI</name>
<sequence length="291" mass="31695">MGSEKAKSKAMKIAVAMEGVSSVSLGKDNDQLEVIGEGVDSVCLAKSLRKKFCFADIVSVDEVKPPKPEPDPPPCPPPCPPPPCMAIWQEFPVYDTGPPAAKYIFRPCGVSGITQPSTSLRTSQSLPTVRRVSSTLKLASTTPERIPARHRVPLRSPIQNAHVRRGSRRARLSVFSGRPRLASLPPASRPQSRNLPTHPSMARGILAPPRHYGAPHAPVSCPMLTRRILGPCLRHGRLLCLGRVGPHLKSVAHPICRHLAMIPHGMLGMPTCPSTRLHNFPAMRRRPDRTS</sequence>
<dbReference type="Gene3D" id="3.30.70.100">
    <property type="match status" value="1"/>
</dbReference>
<gene>
    <name evidence="1" type="ORF">Sango_1342100</name>
</gene>
<comment type="caution">
    <text evidence="1">The sequence shown here is derived from an EMBL/GenBank/DDBJ whole genome shotgun (WGS) entry which is preliminary data.</text>
</comment>
<dbReference type="PANTHER" id="PTHR46932">
    <property type="entry name" value="HEAVY METAL-ASSOCIATED ISOPRENYLATED PLANT PROTEIN 47"/>
    <property type="match status" value="1"/>
</dbReference>
<protein>
    <submittedName>
        <fullName evidence="1">Heavy metal-associated isoprenylated plant protein 47</fullName>
    </submittedName>
</protein>
<proteinExistence type="predicted"/>
<accession>A0AAE1WSF5</accession>
<dbReference type="Proteomes" id="UP001289374">
    <property type="component" value="Unassembled WGS sequence"/>
</dbReference>
<dbReference type="PANTHER" id="PTHR46932:SF12">
    <property type="entry name" value="HEAVY METAL-ASSOCIATED ISOPRENYLATED PLANT PROTEIN 47"/>
    <property type="match status" value="1"/>
</dbReference>
<organism evidence="1 2">
    <name type="scientific">Sesamum angolense</name>
    <dbReference type="NCBI Taxonomy" id="2727404"/>
    <lineage>
        <taxon>Eukaryota</taxon>
        <taxon>Viridiplantae</taxon>
        <taxon>Streptophyta</taxon>
        <taxon>Embryophyta</taxon>
        <taxon>Tracheophyta</taxon>
        <taxon>Spermatophyta</taxon>
        <taxon>Magnoliopsida</taxon>
        <taxon>eudicotyledons</taxon>
        <taxon>Gunneridae</taxon>
        <taxon>Pentapetalae</taxon>
        <taxon>asterids</taxon>
        <taxon>lamiids</taxon>
        <taxon>Lamiales</taxon>
        <taxon>Pedaliaceae</taxon>
        <taxon>Sesamum</taxon>
    </lineage>
</organism>
<dbReference type="EMBL" id="JACGWL010000007">
    <property type="protein sequence ID" value="KAK4398666.1"/>
    <property type="molecule type" value="Genomic_DNA"/>
</dbReference>
<reference evidence="1" key="1">
    <citation type="submission" date="2020-06" db="EMBL/GenBank/DDBJ databases">
        <authorList>
            <person name="Li T."/>
            <person name="Hu X."/>
            <person name="Zhang T."/>
            <person name="Song X."/>
            <person name="Zhang H."/>
            <person name="Dai N."/>
            <person name="Sheng W."/>
            <person name="Hou X."/>
            <person name="Wei L."/>
        </authorList>
    </citation>
    <scope>NUCLEOTIDE SEQUENCE</scope>
    <source>
        <strain evidence="1">K16</strain>
        <tissue evidence="1">Leaf</tissue>
    </source>
</reference>
<evidence type="ECO:0000313" key="2">
    <source>
        <dbReference type="Proteomes" id="UP001289374"/>
    </source>
</evidence>
<dbReference type="InterPro" id="IPR042885">
    <property type="entry name" value="HIPP47/16"/>
</dbReference>
<keyword evidence="2" id="KW-1185">Reference proteome</keyword>
<evidence type="ECO:0000313" key="1">
    <source>
        <dbReference type="EMBL" id="KAK4398666.1"/>
    </source>
</evidence>
<reference evidence="1" key="2">
    <citation type="journal article" date="2024" name="Plant">
        <title>Genomic evolution and insights into agronomic trait innovations of Sesamum species.</title>
        <authorList>
            <person name="Miao H."/>
            <person name="Wang L."/>
            <person name="Qu L."/>
            <person name="Liu H."/>
            <person name="Sun Y."/>
            <person name="Le M."/>
            <person name="Wang Q."/>
            <person name="Wei S."/>
            <person name="Zheng Y."/>
            <person name="Lin W."/>
            <person name="Duan Y."/>
            <person name="Cao H."/>
            <person name="Xiong S."/>
            <person name="Wang X."/>
            <person name="Wei L."/>
            <person name="Li C."/>
            <person name="Ma Q."/>
            <person name="Ju M."/>
            <person name="Zhao R."/>
            <person name="Li G."/>
            <person name="Mu C."/>
            <person name="Tian Q."/>
            <person name="Mei H."/>
            <person name="Zhang T."/>
            <person name="Gao T."/>
            <person name="Zhang H."/>
        </authorList>
    </citation>
    <scope>NUCLEOTIDE SEQUENCE</scope>
    <source>
        <strain evidence="1">K16</strain>
    </source>
</reference>
<dbReference type="AlphaFoldDB" id="A0AAE1WSF5"/>